<dbReference type="AlphaFoldDB" id="G2ZU51"/>
<dbReference type="GO" id="GO:0004520">
    <property type="term" value="F:DNA endonuclease activity"/>
    <property type="evidence" value="ECO:0007669"/>
    <property type="project" value="InterPro"/>
</dbReference>
<dbReference type="InterPro" id="IPR050646">
    <property type="entry name" value="Cas1"/>
</dbReference>
<dbReference type="EMBL" id="FR854077">
    <property type="protein sequence ID" value="CCA82572.1"/>
    <property type="molecule type" value="Genomic_DNA"/>
</dbReference>
<dbReference type="InterPro" id="IPR033641">
    <property type="entry name" value="Cas1_I-E"/>
</dbReference>
<keyword evidence="2 8" id="KW-0479">Metal-binding</keyword>
<evidence type="ECO:0000256" key="1">
    <source>
        <dbReference type="ARBA" id="ARBA00022722"/>
    </source>
</evidence>
<gene>
    <name evidence="8" type="primary">cas1</name>
    <name evidence="9" type="ORF">BDB_mp10178</name>
</gene>
<evidence type="ECO:0000256" key="8">
    <source>
        <dbReference type="HAMAP-Rule" id="MF_01470"/>
    </source>
</evidence>
<feature type="binding site" evidence="8">
    <location>
        <position position="211"/>
    </location>
    <ligand>
        <name>Mn(2+)</name>
        <dbReference type="ChEBI" id="CHEBI:29035"/>
    </ligand>
</feature>
<reference evidence="9" key="2">
    <citation type="submission" date="2011-04" db="EMBL/GenBank/DDBJ databases">
        <authorList>
            <person name="Genoscope - CEA"/>
        </authorList>
    </citation>
    <scope>NUCLEOTIDE SEQUENCE</scope>
    <source>
        <strain evidence="9">R229</strain>
    </source>
</reference>
<keyword evidence="3 8" id="KW-0255">Endonuclease</keyword>
<dbReference type="HAMAP" id="MF_01470">
    <property type="entry name" value="Cas1"/>
    <property type="match status" value="1"/>
</dbReference>
<evidence type="ECO:0000256" key="5">
    <source>
        <dbReference type="ARBA" id="ARBA00022842"/>
    </source>
</evidence>
<keyword evidence="5 8" id="KW-0460">Magnesium</keyword>
<keyword evidence="1 8" id="KW-0540">Nuclease</keyword>
<reference evidence="9" key="1">
    <citation type="journal article" date="2011" name="PLoS ONE">
        <title>Ralstonia syzygii, the Blood Disease Bacterium and some Asian R. solanacearum strains form a single genomic species despite divergent lifestyles.</title>
        <authorList>
            <person name="Remenant B."/>
            <person name="de Cambiaire J.C."/>
            <person name="Cellier G."/>
            <person name="Jacobs J.M."/>
            <person name="Mangenot S."/>
            <person name="Barbe V."/>
            <person name="Lajus A."/>
            <person name="Vallenet D."/>
            <person name="Medigue C."/>
            <person name="Fegan M."/>
            <person name="Allen C."/>
            <person name="Prior P."/>
        </authorList>
    </citation>
    <scope>NUCLEOTIDE SEQUENCE</scope>
    <source>
        <strain evidence="9">R229</strain>
    </source>
</reference>
<dbReference type="PANTHER" id="PTHR34353:SF3">
    <property type="entry name" value="CRISPR-ASSOCIATED ENDONUCLEASE CAS1"/>
    <property type="match status" value="1"/>
</dbReference>
<evidence type="ECO:0000256" key="3">
    <source>
        <dbReference type="ARBA" id="ARBA00022759"/>
    </source>
</evidence>
<evidence type="ECO:0000256" key="4">
    <source>
        <dbReference type="ARBA" id="ARBA00022801"/>
    </source>
</evidence>
<keyword evidence="7 8" id="KW-0238">DNA-binding</keyword>
<organism evidence="9">
    <name type="scientific">blood disease bacterium R229</name>
    <dbReference type="NCBI Taxonomy" id="741978"/>
    <lineage>
        <taxon>Bacteria</taxon>
        <taxon>Pseudomonadati</taxon>
        <taxon>Pseudomonadota</taxon>
        <taxon>Betaproteobacteria</taxon>
        <taxon>Burkholderiales</taxon>
        <taxon>Burkholderiaceae</taxon>
        <taxon>Ralstonia</taxon>
        <taxon>Ralstonia solanacearum species complex</taxon>
    </lineage>
</organism>
<protein>
    <recommendedName>
        <fullName evidence="8">CRISPR-associated endonuclease Cas1</fullName>
        <ecNumber evidence="8">3.1.-.-</ecNumber>
    </recommendedName>
</protein>
<feature type="binding site" evidence="8">
    <location>
        <position position="198"/>
    </location>
    <ligand>
        <name>Mn(2+)</name>
        <dbReference type="ChEBI" id="CHEBI:29035"/>
    </ligand>
</feature>
<dbReference type="Pfam" id="PF09707">
    <property type="entry name" value="Cas_Cas2CT1978"/>
    <property type="match status" value="1"/>
</dbReference>
<evidence type="ECO:0000256" key="6">
    <source>
        <dbReference type="ARBA" id="ARBA00023118"/>
    </source>
</evidence>
<dbReference type="EC" id="3.1.-.-" evidence="8"/>
<dbReference type="Gene3D" id="3.100.10.20">
    <property type="entry name" value="CRISPR-associated endonuclease Cas1, N-terminal domain"/>
    <property type="match status" value="1"/>
</dbReference>
<dbReference type="Gene3D" id="1.20.120.920">
    <property type="entry name" value="CRISPR-associated endonuclease Cas1, C-terminal domain"/>
    <property type="match status" value="1"/>
</dbReference>
<dbReference type="PANTHER" id="PTHR34353">
    <property type="entry name" value="CRISPR-ASSOCIATED ENDONUCLEASE CAS1 1"/>
    <property type="match status" value="1"/>
</dbReference>
<comment type="subunit">
    <text evidence="8">Homodimer, forms a heterotetramer with a Cas2 homodimer.</text>
</comment>
<dbReference type="InterPro" id="IPR010152">
    <property type="entry name" value="CRISPR-assoc_prot_Cas2_sub"/>
</dbReference>
<name>G2ZU51_9RALS</name>
<evidence type="ECO:0000256" key="7">
    <source>
        <dbReference type="ARBA" id="ARBA00023125"/>
    </source>
</evidence>
<dbReference type="GO" id="GO:0046872">
    <property type="term" value="F:metal ion binding"/>
    <property type="evidence" value="ECO:0007669"/>
    <property type="project" value="UniProtKB-UniRule"/>
</dbReference>
<dbReference type="InterPro" id="IPR019851">
    <property type="entry name" value="CRISPR-assoc_Cas1_ECOLI"/>
</dbReference>
<accession>G2ZU51</accession>
<dbReference type="InterPro" id="IPR002729">
    <property type="entry name" value="CRISPR-assoc_Cas1"/>
</dbReference>
<dbReference type="GO" id="GO:0051607">
    <property type="term" value="P:defense response to virus"/>
    <property type="evidence" value="ECO:0007669"/>
    <property type="project" value="UniProtKB-UniRule"/>
</dbReference>
<keyword evidence="6 8" id="KW-0051">Antiviral defense</keyword>
<sequence>MKDRVSMLFIQYGQIDVQDGAFVVIDQNGVRTHIPVGSVACIMLEPGTRVSHAATRLAALVGTLLVWVGEAGVRLYASGQPGGARADRLLYQAKLALDDDLRLAVVRKMYEMRFNEPAPARRSVEQLRGIEGARVRETYKLLARQYGVEWRSRNYDRQEWDAADVPNRCLSAATSCLYGITEAAVLAAGYAPAVGFIHTGKPLSFVYDIADLFKFETVVPVAFKVAAKAPPQPEREVRLACRDIFRSTKLLGRIIPAIEEVLAAGGDFASGRAPGIRAPRHSQRRASWRRRPQGAGMSFVVVVTEDVPPRLRGRLAIWLLEVRAGVYIGDVSRRTREMLWEQLVEGREDGNVVMAWASPHESGYEFQTLGANRRLPVEFDGLQLVAFQPADKPAL</sequence>
<dbReference type="GO" id="GO:0003677">
    <property type="term" value="F:DNA binding"/>
    <property type="evidence" value="ECO:0007669"/>
    <property type="project" value="UniProtKB-KW"/>
</dbReference>
<keyword evidence="8" id="KW-0464">Manganese</keyword>
<dbReference type="InterPro" id="IPR042211">
    <property type="entry name" value="CRISPR-assoc_Cas1_N"/>
</dbReference>
<evidence type="ECO:0000313" key="9">
    <source>
        <dbReference type="EMBL" id="CCA82572.1"/>
    </source>
</evidence>
<dbReference type="GO" id="GO:0016787">
    <property type="term" value="F:hydrolase activity"/>
    <property type="evidence" value="ECO:0007669"/>
    <property type="project" value="UniProtKB-KW"/>
</dbReference>
<comment type="cofactor">
    <cofactor evidence="8">
        <name>Mg(2+)</name>
        <dbReference type="ChEBI" id="CHEBI:18420"/>
    </cofactor>
    <cofactor evidence="8">
        <name>Mn(2+)</name>
        <dbReference type="ChEBI" id="CHEBI:29035"/>
    </cofactor>
</comment>
<dbReference type="InterPro" id="IPR042206">
    <property type="entry name" value="CRISPR-assoc_Cas1_C"/>
</dbReference>
<dbReference type="Gene3D" id="3.30.70.240">
    <property type="match status" value="1"/>
</dbReference>
<dbReference type="CDD" id="cd09719">
    <property type="entry name" value="Cas1_I-E"/>
    <property type="match status" value="1"/>
</dbReference>
<dbReference type="Pfam" id="PF01867">
    <property type="entry name" value="Cas_Cas1"/>
    <property type="match status" value="2"/>
</dbReference>
<dbReference type="NCBIfam" id="TIGR01873">
    <property type="entry name" value="cas_CT1978"/>
    <property type="match status" value="1"/>
</dbReference>
<feature type="binding site" evidence="8">
    <location>
        <position position="131"/>
    </location>
    <ligand>
        <name>Mn(2+)</name>
        <dbReference type="ChEBI" id="CHEBI:29035"/>
    </ligand>
</feature>
<dbReference type="GO" id="GO:0043571">
    <property type="term" value="P:maintenance of CRISPR repeat elements"/>
    <property type="evidence" value="ECO:0007669"/>
    <property type="project" value="UniProtKB-UniRule"/>
</dbReference>
<comment type="function">
    <text evidence="8">CRISPR (clustered regularly interspaced short palindromic repeat), is an adaptive immune system that provides protection against mobile genetic elements (viruses, transposable elements and conjugative plasmids). CRISPR clusters contain spacers, sequences complementary to antecedent mobile elements, and target invading nucleic acids. CRISPR clusters are transcribed and processed into CRISPR RNA (crRNA). Acts as a dsDNA endonuclease. Involved in the integration of spacer DNA into the CRISPR cassette.</text>
</comment>
<dbReference type="NCBIfam" id="TIGR00287">
    <property type="entry name" value="cas1"/>
    <property type="match status" value="1"/>
</dbReference>
<keyword evidence="4 8" id="KW-0378">Hydrolase</keyword>
<evidence type="ECO:0000256" key="2">
    <source>
        <dbReference type="ARBA" id="ARBA00022723"/>
    </source>
</evidence>
<proteinExistence type="inferred from homology"/>
<comment type="similarity">
    <text evidence="8">Belongs to the CRISPR-associated endonuclease Cas1 family.</text>
</comment>
<dbReference type="NCBIfam" id="TIGR03638">
    <property type="entry name" value="cas1_ECOLI"/>
    <property type="match status" value="1"/>
</dbReference>